<dbReference type="OrthoDB" id="106975at2157"/>
<proteinExistence type="predicted"/>
<dbReference type="AlphaFoldDB" id="A0A1M4MHD0"/>
<organism evidence="2 3">
    <name type="scientific">Methanoculleus chikugoensis</name>
    <dbReference type="NCBI Taxonomy" id="118126"/>
    <lineage>
        <taxon>Archaea</taxon>
        <taxon>Methanobacteriati</taxon>
        <taxon>Methanobacteriota</taxon>
        <taxon>Stenosarchaea group</taxon>
        <taxon>Methanomicrobia</taxon>
        <taxon>Methanomicrobiales</taxon>
        <taxon>Methanomicrobiaceae</taxon>
        <taxon>Methanoculleus</taxon>
    </lineage>
</organism>
<dbReference type="Proteomes" id="UP000184671">
    <property type="component" value="Unassembled WGS sequence"/>
</dbReference>
<dbReference type="EMBL" id="FMID01000004">
    <property type="protein sequence ID" value="SCL74311.1"/>
    <property type="molecule type" value="Genomic_DNA"/>
</dbReference>
<dbReference type="RefSeq" id="WP_143727177.1">
    <property type="nucleotide sequence ID" value="NZ_FMID01000004.1"/>
</dbReference>
<feature type="transmembrane region" description="Helical" evidence="1">
    <location>
        <begin position="371"/>
        <end position="390"/>
    </location>
</feature>
<evidence type="ECO:0000256" key="1">
    <source>
        <dbReference type="SAM" id="Phobius"/>
    </source>
</evidence>
<keyword evidence="1" id="KW-0812">Transmembrane</keyword>
<keyword evidence="1" id="KW-1133">Transmembrane helix</keyword>
<dbReference type="STRING" id="118126.L21_0185"/>
<keyword evidence="1" id="KW-0472">Membrane</keyword>
<evidence type="ECO:0000313" key="2">
    <source>
        <dbReference type="EMBL" id="SCL74311.1"/>
    </source>
</evidence>
<name>A0A1M4MHD0_9EURY</name>
<reference evidence="2 3" key="1">
    <citation type="submission" date="2016-08" db="EMBL/GenBank/DDBJ databases">
        <authorList>
            <person name="Seilhamer J.J."/>
        </authorList>
    </citation>
    <scope>NUCLEOTIDE SEQUENCE [LARGE SCALE GENOMIC DNA]</scope>
    <source>
        <strain evidence="2">L21-II-0</strain>
    </source>
</reference>
<evidence type="ECO:0008006" key="4">
    <source>
        <dbReference type="Google" id="ProtNLM"/>
    </source>
</evidence>
<gene>
    <name evidence="2" type="ORF">L21_0185</name>
</gene>
<sequence length="398" mass="42298">MNLRRRVATVAVIVLVAALVCQPVSAAGIAVGPSSLTIENGLRGGSFERSLTVFNPSDTGFEVVLKTEGSAGDWIRFSAIEDGEEIEKVYVPENGQAPVLMRVTVPDDAANGRYTATVVVETVPGEEIPGSVGMILQAKSALEITVTDVEKLSGEVTSIVVRDTEVDVPLGIEVGFKNTGNVVVTPEITAVISRDGPVVDTVSWAERSVRPGTTEQIVVCWPNEGFPTGTYLANVTVSLRGEVLGKEGRTFEIQTLGSLTRQGELIDLNYDGALVVGKPIKITGLFKNSGSIATRAKLSGEIYRGGSLVDVITGDEMTVLVFSEDPLTAYYTPKEPGEYTMKTCAVFEGKTTDSKDMVFTVQSDSSSGLNLPLSPAPVAAALAFICLLVAGRRHRENR</sequence>
<protein>
    <recommendedName>
        <fullName evidence="4">NPCBM-associated, NEW3 domain of alpha-galactosidase</fullName>
    </recommendedName>
</protein>
<accession>A0A1M4MHD0</accession>
<evidence type="ECO:0000313" key="3">
    <source>
        <dbReference type="Proteomes" id="UP000184671"/>
    </source>
</evidence>